<evidence type="ECO:0000256" key="1">
    <source>
        <dbReference type="SAM" id="Phobius"/>
    </source>
</evidence>
<dbReference type="AlphaFoldDB" id="A0A2W1B8I2"/>
<dbReference type="EMBL" id="KZ150454">
    <property type="protein sequence ID" value="PZC70815.1"/>
    <property type="molecule type" value="Genomic_DNA"/>
</dbReference>
<evidence type="ECO:0000313" key="2">
    <source>
        <dbReference type="EMBL" id="PZC70815.1"/>
    </source>
</evidence>
<name>A0A2W1B8I2_HELAM</name>
<dbReference type="OrthoDB" id="442352at2759"/>
<keyword evidence="3" id="KW-1185">Reference proteome</keyword>
<keyword evidence="1" id="KW-0472">Membrane</keyword>
<gene>
    <name evidence="2" type="primary">HaOG214832</name>
    <name evidence="2" type="ORF">B5X24_HaOG214832</name>
</gene>
<reference evidence="2 3" key="1">
    <citation type="journal article" date="2017" name="BMC Biol.">
        <title>Genomic innovations, transcriptional plasticity and gene loss underlying the evolution and divergence of two highly polyphagous and invasive Helicoverpa pest species.</title>
        <authorList>
            <person name="Pearce S.L."/>
            <person name="Clarke D.F."/>
            <person name="East P.D."/>
            <person name="Elfekih S."/>
            <person name="Gordon K.H."/>
            <person name="Jermiin L.S."/>
            <person name="McGaughran A."/>
            <person name="Oakeshott J.G."/>
            <person name="Papanikolaou A."/>
            <person name="Perera O.P."/>
            <person name="Rane R.V."/>
            <person name="Richards S."/>
            <person name="Tay W.T."/>
            <person name="Walsh T.K."/>
            <person name="Anderson A."/>
            <person name="Anderson C.J."/>
            <person name="Asgari S."/>
            <person name="Board P.G."/>
            <person name="Bretschneider A."/>
            <person name="Campbell P.M."/>
            <person name="Chertemps T."/>
            <person name="Christeller J.T."/>
            <person name="Coppin C.W."/>
            <person name="Downes S.J."/>
            <person name="Duan G."/>
            <person name="Farnsworth C.A."/>
            <person name="Good R.T."/>
            <person name="Han L.B."/>
            <person name="Han Y.C."/>
            <person name="Hatje K."/>
            <person name="Horne I."/>
            <person name="Huang Y.P."/>
            <person name="Hughes D.S."/>
            <person name="Jacquin-Joly E."/>
            <person name="James W."/>
            <person name="Jhangiani S."/>
            <person name="Kollmar M."/>
            <person name="Kuwar S.S."/>
            <person name="Li S."/>
            <person name="Liu N.Y."/>
            <person name="Maibeche M.T."/>
            <person name="Miller J.R."/>
            <person name="Montagne N."/>
            <person name="Perry T."/>
            <person name="Qu J."/>
            <person name="Song S.V."/>
            <person name="Sutton G.G."/>
            <person name="Vogel H."/>
            <person name="Walenz B.P."/>
            <person name="Xu W."/>
            <person name="Zhang H.J."/>
            <person name="Zou Z."/>
            <person name="Batterham P."/>
            <person name="Edwards O.R."/>
            <person name="Feyereisen R."/>
            <person name="Gibbs R.A."/>
            <person name="Heckel D.G."/>
            <person name="McGrath A."/>
            <person name="Robin C."/>
            <person name="Scherer S.E."/>
            <person name="Worley K.C."/>
            <person name="Wu Y.D."/>
        </authorList>
    </citation>
    <scope>NUCLEOTIDE SEQUENCE [LARGE SCALE GENOMIC DNA]</scope>
    <source>
        <strain evidence="2">Harm_GR_Male_#8</strain>
        <tissue evidence="2">Whole organism</tissue>
    </source>
</reference>
<sequence length="191" mass="21398">MEKLLTACKLRTPRVVEELSRSQYSLVSQDLTEEAVQLWLGLPEEVRTDSSWELFKKRYERHGGVETTHRSSKNGAVTKRLPSVSSAPHLHETGSQDDVMVLNGAKGTRIEMENKNKERVADDMPAGLETSKKPSKMAQARRTVKISILVGVWIFFTVAFLMHSEKEEVTRHSSVAPEKIKGSFCICGARG</sequence>
<keyword evidence="1" id="KW-1133">Transmembrane helix</keyword>
<dbReference type="Proteomes" id="UP000249218">
    <property type="component" value="Unassembled WGS sequence"/>
</dbReference>
<organism evidence="2 3">
    <name type="scientific">Helicoverpa armigera</name>
    <name type="common">Cotton bollworm</name>
    <name type="synonym">Heliothis armigera</name>
    <dbReference type="NCBI Taxonomy" id="29058"/>
    <lineage>
        <taxon>Eukaryota</taxon>
        <taxon>Metazoa</taxon>
        <taxon>Ecdysozoa</taxon>
        <taxon>Arthropoda</taxon>
        <taxon>Hexapoda</taxon>
        <taxon>Insecta</taxon>
        <taxon>Pterygota</taxon>
        <taxon>Neoptera</taxon>
        <taxon>Endopterygota</taxon>
        <taxon>Lepidoptera</taxon>
        <taxon>Glossata</taxon>
        <taxon>Ditrysia</taxon>
        <taxon>Noctuoidea</taxon>
        <taxon>Noctuidae</taxon>
        <taxon>Heliothinae</taxon>
        <taxon>Helicoverpa</taxon>
    </lineage>
</organism>
<feature type="transmembrane region" description="Helical" evidence="1">
    <location>
        <begin position="143"/>
        <end position="162"/>
    </location>
</feature>
<proteinExistence type="predicted"/>
<accession>A0A2W1B8I2</accession>
<evidence type="ECO:0000313" key="3">
    <source>
        <dbReference type="Proteomes" id="UP000249218"/>
    </source>
</evidence>
<protein>
    <submittedName>
        <fullName evidence="2">Uncharacterized protein</fullName>
    </submittedName>
</protein>
<keyword evidence="1" id="KW-0812">Transmembrane</keyword>